<dbReference type="EMBL" id="JAGSXH010000010">
    <property type="protein sequence ID" value="MBS2962385.1"/>
    <property type="molecule type" value="Genomic_DNA"/>
</dbReference>
<dbReference type="PIRSF" id="PIRSF018005">
    <property type="entry name" value="UCP018005"/>
    <property type="match status" value="1"/>
</dbReference>
<dbReference type="InterPro" id="IPR019257">
    <property type="entry name" value="MeTrfase_dom"/>
</dbReference>
<evidence type="ECO:0000256" key="1">
    <source>
        <dbReference type="ARBA" id="ARBA00022603"/>
    </source>
</evidence>
<dbReference type="InterPro" id="IPR035094">
    <property type="entry name" value="EgtD"/>
</dbReference>
<protein>
    <submittedName>
        <fullName evidence="4">L-histidine N(Alpha)-methyltransferase</fullName>
        <ecNumber evidence="4">2.1.1.44</ecNumber>
    </submittedName>
</protein>
<sequence length="299" mass="33703">MAEPPRSLPPKWFYDARGSELFEEITRLPEYYLTRAEHEILDRRATRIAQNTAAGTLVEFGAGSSRKTRTLLDALTEAGTLELYAPLDVSRSALEEAGQALCRDYPALHVAATVTDFESELVLPHGEGPRLVAFLGSTIGNFTPARRRDFFAALRAVMAEKDTFLLGADLVKDPDVLRRAYNDGRGVTAAFNKNVLHVLNRELDADFDVDAFEHDAVWNAQQERIEMWLRSRRAQTVRLQSLDLTLEFGDGEEMLTEISTKFRRESLIAELNLAGFEVREWWTDSARRFALLLAAPDGR</sequence>
<comment type="caution">
    <text evidence="4">The sequence shown here is derived from an EMBL/GenBank/DDBJ whole genome shotgun (WGS) entry which is preliminary data.</text>
</comment>
<dbReference type="InterPro" id="IPR029063">
    <property type="entry name" value="SAM-dependent_MTases_sf"/>
</dbReference>
<dbReference type="PANTHER" id="PTHR43397:SF1">
    <property type="entry name" value="ERGOTHIONEINE BIOSYNTHESIS PROTEIN 1"/>
    <property type="match status" value="1"/>
</dbReference>
<accession>A0A8J7WMX2</accession>
<evidence type="ECO:0000256" key="2">
    <source>
        <dbReference type="ARBA" id="ARBA00022679"/>
    </source>
</evidence>
<evidence type="ECO:0000313" key="5">
    <source>
        <dbReference type="Proteomes" id="UP000677913"/>
    </source>
</evidence>
<organism evidence="4 5">
    <name type="scientific">Actinocrinis puniceicyclus</name>
    <dbReference type="NCBI Taxonomy" id="977794"/>
    <lineage>
        <taxon>Bacteria</taxon>
        <taxon>Bacillati</taxon>
        <taxon>Actinomycetota</taxon>
        <taxon>Actinomycetes</taxon>
        <taxon>Catenulisporales</taxon>
        <taxon>Actinospicaceae</taxon>
        <taxon>Actinocrinis</taxon>
    </lineage>
</organism>
<dbReference type="GO" id="GO:0032259">
    <property type="term" value="P:methylation"/>
    <property type="evidence" value="ECO:0007669"/>
    <property type="project" value="UniProtKB-KW"/>
</dbReference>
<dbReference type="NCBIfam" id="TIGR03438">
    <property type="entry name" value="egtD_ergothio"/>
    <property type="match status" value="1"/>
</dbReference>
<dbReference type="PANTHER" id="PTHR43397">
    <property type="entry name" value="ERGOTHIONEINE BIOSYNTHESIS PROTEIN 1"/>
    <property type="match status" value="1"/>
</dbReference>
<keyword evidence="2 4" id="KW-0808">Transferase</keyword>
<keyword evidence="5" id="KW-1185">Reference proteome</keyword>
<dbReference type="GO" id="GO:0052706">
    <property type="term" value="F:L-histidine N(alpha)-methyltransferase activity"/>
    <property type="evidence" value="ECO:0007669"/>
    <property type="project" value="UniProtKB-EC"/>
</dbReference>
<dbReference type="InterPro" id="IPR051128">
    <property type="entry name" value="EgtD_Methyltrsf_superfamily"/>
</dbReference>
<dbReference type="InterPro" id="IPR017804">
    <property type="entry name" value="MeTrfase_EgtD-like"/>
</dbReference>
<feature type="domain" description="Histidine-specific methyltransferase SAM-dependent" evidence="3">
    <location>
        <begin position="3"/>
        <end position="294"/>
    </location>
</feature>
<dbReference type="AlphaFoldDB" id="A0A8J7WMX2"/>
<dbReference type="Pfam" id="PF10017">
    <property type="entry name" value="Methyltransf_33"/>
    <property type="match status" value="1"/>
</dbReference>
<dbReference type="Proteomes" id="UP000677913">
    <property type="component" value="Unassembled WGS sequence"/>
</dbReference>
<dbReference type="SUPFAM" id="SSF53335">
    <property type="entry name" value="S-adenosyl-L-methionine-dependent methyltransferases"/>
    <property type="match status" value="1"/>
</dbReference>
<reference evidence="4" key="1">
    <citation type="submission" date="2021-04" db="EMBL/GenBank/DDBJ databases">
        <title>Genome based classification of Actinospica acidithermotolerans sp. nov., an actinobacterium isolated from an Indonesian hot spring.</title>
        <authorList>
            <person name="Kusuma A.B."/>
            <person name="Putra K.E."/>
            <person name="Nafisah S."/>
            <person name="Loh J."/>
            <person name="Nouioui I."/>
            <person name="Goodfellow M."/>
        </authorList>
    </citation>
    <scope>NUCLEOTIDE SEQUENCE</scope>
    <source>
        <strain evidence="4">DSM 45618</strain>
    </source>
</reference>
<gene>
    <name evidence="4" type="primary">egtD</name>
    <name evidence="4" type="ORF">KGA66_04960</name>
</gene>
<proteinExistence type="predicted"/>
<dbReference type="Gene3D" id="3.40.50.150">
    <property type="entry name" value="Vaccinia Virus protein VP39"/>
    <property type="match status" value="2"/>
</dbReference>
<name>A0A8J7WMX2_9ACTN</name>
<evidence type="ECO:0000259" key="3">
    <source>
        <dbReference type="Pfam" id="PF10017"/>
    </source>
</evidence>
<dbReference type="EC" id="2.1.1.44" evidence="4"/>
<evidence type="ECO:0000313" key="4">
    <source>
        <dbReference type="EMBL" id="MBS2962385.1"/>
    </source>
</evidence>
<keyword evidence="1 4" id="KW-0489">Methyltransferase</keyword>